<evidence type="ECO:0000313" key="2">
    <source>
        <dbReference type="EMBL" id="KAL0568805.1"/>
    </source>
</evidence>
<dbReference type="EMBL" id="JBAHYK010001255">
    <property type="protein sequence ID" value="KAL0568805.1"/>
    <property type="molecule type" value="Genomic_DNA"/>
</dbReference>
<proteinExistence type="predicted"/>
<gene>
    <name evidence="2" type="ORF">V5O48_013167</name>
</gene>
<sequence>MHGSLVSAKSADRIMMPVSMVNLGVLKATRSVSVEDTERMDVGPSTSASGGMSLRKASSLE</sequence>
<feature type="region of interest" description="Disordered" evidence="1">
    <location>
        <begin position="32"/>
        <end position="61"/>
    </location>
</feature>
<protein>
    <submittedName>
        <fullName evidence="2">Uncharacterized protein</fullName>
    </submittedName>
</protein>
<organism evidence="2 3">
    <name type="scientific">Marasmius crinis-equi</name>
    <dbReference type="NCBI Taxonomy" id="585013"/>
    <lineage>
        <taxon>Eukaryota</taxon>
        <taxon>Fungi</taxon>
        <taxon>Dikarya</taxon>
        <taxon>Basidiomycota</taxon>
        <taxon>Agaricomycotina</taxon>
        <taxon>Agaricomycetes</taxon>
        <taxon>Agaricomycetidae</taxon>
        <taxon>Agaricales</taxon>
        <taxon>Marasmiineae</taxon>
        <taxon>Marasmiaceae</taxon>
        <taxon>Marasmius</taxon>
    </lineage>
</organism>
<accession>A0ABR3F0T8</accession>
<comment type="caution">
    <text evidence="2">The sequence shown here is derived from an EMBL/GenBank/DDBJ whole genome shotgun (WGS) entry which is preliminary data.</text>
</comment>
<reference evidence="2 3" key="1">
    <citation type="submission" date="2024-02" db="EMBL/GenBank/DDBJ databases">
        <title>A draft genome for the cacao thread blight pathogen Marasmius crinis-equi.</title>
        <authorList>
            <person name="Cohen S.P."/>
            <person name="Baruah I.K."/>
            <person name="Amoako-Attah I."/>
            <person name="Bukari Y."/>
            <person name="Meinhardt L.W."/>
            <person name="Bailey B.A."/>
        </authorList>
    </citation>
    <scope>NUCLEOTIDE SEQUENCE [LARGE SCALE GENOMIC DNA]</scope>
    <source>
        <strain evidence="2 3">GH-76</strain>
    </source>
</reference>
<name>A0ABR3F0T8_9AGAR</name>
<evidence type="ECO:0000256" key="1">
    <source>
        <dbReference type="SAM" id="MobiDB-lite"/>
    </source>
</evidence>
<evidence type="ECO:0000313" key="3">
    <source>
        <dbReference type="Proteomes" id="UP001465976"/>
    </source>
</evidence>
<keyword evidence="3" id="KW-1185">Reference proteome</keyword>
<dbReference type="Proteomes" id="UP001465976">
    <property type="component" value="Unassembled WGS sequence"/>
</dbReference>
<feature type="non-terminal residue" evidence="2">
    <location>
        <position position="61"/>
    </location>
</feature>